<sequence>MNKKQWRILIAFLVVALLTVFGGLALVNYKPGPSDQVKATGAEVKAVYDLDIQLMAAARYAVNNGNSTQVRTFGNELNDFAQIQKQRLHNWFTKNNLKLDELTSAPELTLGRGYIQQMSNKKLNVFDDFFKKYLDDLSARLATIDTKVHFVDKQAAKEFTEVKGEVTGVRRLIG</sequence>
<protein>
    <submittedName>
        <fullName evidence="1">Unannotated protein</fullName>
    </submittedName>
</protein>
<evidence type="ECO:0000313" key="1">
    <source>
        <dbReference type="EMBL" id="CAB4952208.1"/>
    </source>
</evidence>
<reference evidence="1" key="1">
    <citation type="submission" date="2020-05" db="EMBL/GenBank/DDBJ databases">
        <authorList>
            <person name="Chiriac C."/>
            <person name="Salcher M."/>
            <person name="Ghai R."/>
            <person name="Kavagutti S V."/>
        </authorList>
    </citation>
    <scope>NUCLEOTIDE SEQUENCE</scope>
</reference>
<proteinExistence type="predicted"/>
<gene>
    <name evidence="1" type="ORF">UFOPK3837_00515</name>
</gene>
<dbReference type="EMBL" id="CAFBNO010000014">
    <property type="protein sequence ID" value="CAB4952208.1"/>
    <property type="molecule type" value="Genomic_DNA"/>
</dbReference>
<accession>A0A6J7K873</accession>
<name>A0A6J7K873_9ZZZZ</name>
<organism evidence="1">
    <name type="scientific">freshwater metagenome</name>
    <dbReference type="NCBI Taxonomy" id="449393"/>
    <lineage>
        <taxon>unclassified sequences</taxon>
        <taxon>metagenomes</taxon>
        <taxon>ecological metagenomes</taxon>
    </lineage>
</organism>
<dbReference type="AlphaFoldDB" id="A0A6J7K873"/>